<reference evidence="2" key="1">
    <citation type="submission" date="2021-05" db="EMBL/GenBank/DDBJ databases">
        <authorList>
            <person name="Alioto T."/>
            <person name="Alioto T."/>
            <person name="Gomez Garrido J."/>
        </authorList>
    </citation>
    <scope>NUCLEOTIDE SEQUENCE</scope>
</reference>
<feature type="region of interest" description="Disordered" evidence="1">
    <location>
        <begin position="1"/>
        <end position="110"/>
    </location>
</feature>
<protein>
    <submittedName>
        <fullName evidence="2">(northern house mosquito) hypothetical protein</fullName>
    </submittedName>
</protein>
<sequence length="110" mass="12215">MIMSSTKIVPIRRRSSSNSSSRNLLSRVLNSIGKPPETTTCPHRKPTRSKIRRGSSNPPTSNLNNLREPTGRVRTPKFLHEPVAISSNSRRHPSRTTGSTIRATTSSNLR</sequence>
<dbReference type="EMBL" id="HBUE01049753">
    <property type="protein sequence ID" value="CAG6463854.1"/>
    <property type="molecule type" value="Transcribed_RNA"/>
</dbReference>
<accession>A0A8D8AUD9</accession>
<dbReference type="AlphaFoldDB" id="A0A8D8AUD9"/>
<name>A0A8D8AUD9_CULPI</name>
<organism evidence="2">
    <name type="scientific">Culex pipiens</name>
    <name type="common">House mosquito</name>
    <dbReference type="NCBI Taxonomy" id="7175"/>
    <lineage>
        <taxon>Eukaryota</taxon>
        <taxon>Metazoa</taxon>
        <taxon>Ecdysozoa</taxon>
        <taxon>Arthropoda</taxon>
        <taxon>Hexapoda</taxon>
        <taxon>Insecta</taxon>
        <taxon>Pterygota</taxon>
        <taxon>Neoptera</taxon>
        <taxon>Endopterygota</taxon>
        <taxon>Diptera</taxon>
        <taxon>Nematocera</taxon>
        <taxon>Culicoidea</taxon>
        <taxon>Culicidae</taxon>
        <taxon>Culicinae</taxon>
        <taxon>Culicini</taxon>
        <taxon>Culex</taxon>
        <taxon>Culex</taxon>
    </lineage>
</organism>
<evidence type="ECO:0000313" key="2">
    <source>
        <dbReference type="EMBL" id="CAG6463854.1"/>
    </source>
</evidence>
<feature type="compositionally biased region" description="Low complexity" evidence="1">
    <location>
        <begin position="16"/>
        <end position="31"/>
    </location>
</feature>
<proteinExistence type="predicted"/>
<feature type="compositionally biased region" description="Basic residues" evidence="1">
    <location>
        <begin position="42"/>
        <end position="53"/>
    </location>
</feature>
<evidence type="ECO:0000256" key="1">
    <source>
        <dbReference type="SAM" id="MobiDB-lite"/>
    </source>
</evidence>
<feature type="compositionally biased region" description="Low complexity" evidence="1">
    <location>
        <begin position="55"/>
        <end position="66"/>
    </location>
</feature>
<feature type="compositionally biased region" description="Polar residues" evidence="1">
    <location>
        <begin position="95"/>
        <end position="110"/>
    </location>
</feature>